<gene>
    <name evidence="1" type="ORF">DLJ46_01115</name>
</gene>
<keyword evidence="2" id="KW-1185">Reference proteome</keyword>
<feature type="non-terminal residue" evidence="1">
    <location>
        <position position="1"/>
    </location>
</feature>
<evidence type="ECO:0000313" key="2">
    <source>
        <dbReference type="Proteomes" id="UP000245683"/>
    </source>
</evidence>
<accession>A0A317KIB6</accession>
<name>A0A317KIB6_9ACTN</name>
<dbReference type="AlphaFoldDB" id="A0A317KIB6"/>
<comment type="caution">
    <text evidence="1">The sequence shown here is derived from an EMBL/GenBank/DDBJ whole genome shotgun (WGS) entry which is preliminary data.</text>
</comment>
<dbReference type="EMBL" id="QGSV01000041">
    <property type="protein sequence ID" value="PWU53496.1"/>
    <property type="molecule type" value="Genomic_DNA"/>
</dbReference>
<organism evidence="1 2">
    <name type="scientific">Micromonospora globispora</name>
    <dbReference type="NCBI Taxonomy" id="1450148"/>
    <lineage>
        <taxon>Bacteria</taxon>
        <taxon>Bacillati</taxon>
        <taxon>Actinomycetota</taxon>
        <taxon>Actinomycetes</taxon>
        <taxon>Micromonosporales</taxon>
        <taxon>Micromonosporaceae</taxon>
        <taxon>Micromonospora</taxon>
    </lineage>
</organism>
<reference evidence="2" key="1">
    <citation type="submission" date="2018-05" db="EMBL/GenBank/DDBJ databases">
        <title>Micromonospora globispora sp. nov. and Micromonospora rugosa sp. nov., isolated from marine sediment.</title>
        <authorList>
            <person name="Carro L."/>
            <person name="Aysel V."/>
            <person name="Cetin D."/>
            <person name="Igual J.M."/>
            <person name="Klenk H.-P."/>
            <person name="Trujillo M.E."/>
            <person name="Sahin N."/>
        </authorList>
    </citation>
    <scope>NUCLEOTIDE SEQUENCE [LARGE SCALE GENOMIC DNA]</scope>
    <source>
        <strain evidence="2">S2904</strain>
    </source>
</reference>
<sequence>VLRRVGAGAAEWLAPGGHLVVETSRGQADALCAMLAGLGLEPTVVRDDDLDATAVTARRPA</sequence>
<proteinExistence type="predicted"/>
<protein>
    <recommendedName>
        <fullName evidence="3">Protein-(Glutamine-N5) methyltransferase, release factor-specific</fullName>
    </recommendedName>
</protein>
<evidence type="ECO:0008006" key="3">
    <source>
        <dbReference type="Google" id="ProtNLM"/>
    </source>
</evidence>
<evidence type="ECO:0000313" key="1">
    <source>
        <dbReference type="EMBL" id="PWU53496.1"/>
    </source>
</evidence>
<dbReference type="Proteomes" id="UP000245683">
    <property type="component" value="Unassembled WGS sequence"/>
</dbReference>